<evidence type="ECO:0000313" key="3">
    <source>
        <dbReference type="Proteomes" id="UP000295260"/>
    </source>
</evidence>
<dbReference type="NCBIfam" id="TIGR04409">
    <property type="entry name" value="LptC_YrbK"/>
    <property type="match status" value="1"/>
</dbReference>
<comment type="caution">
    <text evidence="2">The sequence shown here is derived from an EMBL/GenBank/DDBJ whole genome shotgun (WGS) entry which is preliminary data.</text>
</comment>
<dbReference type="Pfam" id="PF06835">
    <property type="entry name" value="LptC"/>
    <property type="match status" value="1"/>
</dbReference>
<protein>
    <submittedName>
        <fullName evidence="2">LPS export ABC transporter protein LptC</fullName>
    </submittedName>
</protein>
<keyword evidence="3" id="KW-1185">Reference proteome</keyword>
<dbReference type="InterPro" id="IPR026265">
    <property type="entry name" value="LptC"/>
</dbReference>
<gene>
    <name evidence="2" type="ORF">BC748_1895</name>
</gene>
<dbReference type="InterPro" id="IPR010664">
    <property type="entry name" value="LipoPS_assembly_LptC-rel"/>
</dbReference>
<organism evidence="2 3">
    <name type="scientific">Flavobacterium dankookense</name>
    <dbReference type="NCBI Taxonomy" id="706186"/>
    <lineage>
        <taxon>Bacteria</taxon>
        <taxon>Pseudomonadati</taxon>
        <taxon>Bacteroidota</taxon>
        <taxon>Flavobacteriia</taxon>
        <taxon>Flavobacteriales</taxon>
        <taxon>Flavobacteriaceae</taxon>
        <taxon>Flavobacterium</taxon>
    </lineage>
</organism>
<dbReference type="RefSeq" id="WP_133533166.1">
    <property type="nucleotide sequence ID" value="NZ_SNXR01000014.1"/>
</dbReference>
<dbReference type="Gene3D" id="2.60.450.10">
    <property type="entry name" value="Lipopolysaccharide (LPS) transport protein A like domain"/>
    <property type="match status" value="1"/>
</dbReference>
<evidence type="ECO:0000256" key="1">
    <source>
        <dbReference type="SAM" id="SignalP"/>
    </source>
</evidence>
<dbReference type="GO" id="GO:0015221">
    <property type="term" value="F:lipopolysaccharide transmembrane transporter activity"/>
    <property type="evidence" value="ECO:0007669"/>
    <property type="project" value="InterPro"/>
</dbReference>
<proteinExistence type="predicted"/>
<name>A0A4R6Q815_9FLAO</name>
<reference evidence="2 3" key="1">
    <citation type="submission" date="2019-03" db="EMBL/GenBank/DDBJ databases">
        <title>Genomic Encyclopedia of Archaeal and Bacterial Type Strains, Phase II (KMG-II): from individual species to whole genera.</title>
        <authorList>
            <person name="Goeker M."/>
        </authorList>
    </citation>
    <scope>NUCLEOTIDE SEQUENCE [LARGE SCALE GENOMIC DNA]</scope>
    <source>
        <strain evidence="2 3">DSM 25687</strain>
    </source>
</reference>
<accession>A0A4R6Q815</accession>
<dbReference type="AlphaFoldDB" id="A0A4R6Q815"/>
<dbReference type="GO" id="GO:0005886">
    <property type="term" value="C:plasma membrane"/>
    <property type="evidence" value="ECO:0007669"/>
    <property type="project" value="InterPro"/>
</dbReference>
<feature type="signal peptide" evidence="1">
    <location>
        <begin position="1"/>
        <end position="22"/>
    </location>
</feature>
<sequence length="183" mass="20720">MQFTKKISFFLTVLLCSIAIVSCESNFKEVQKMGLSEFSPSGEADTINLKYTDSGRIKAVLISPKMLEYGMVEFPFTEFPKGIDLTLFDAKGKKTFVKSNYAISHKGTNIIDLQGKVKITNETGETLETEQLYFDQKNEWFFTQEKFKFTSPKGVSYGEGIDFSKDFKKVNSQKISGEIDESD</sequence>
<evidence type="ECO:0000313" key="2">
    <source>
        <dbReference type="EMBL" id="TDP58668.1"/>
    </source>
</evidence>
<dbReference type="Proteomes" id="UP000295260">
    <property type="component" value="Unassembled WGS sequence"/>
</dbReference>
<dbReference type="EMBL" id="SNXR01000014">
    <property type="protein sequence ID" value="TDP58668.1"/>
    <property type="molecule type" value="Genomic_DNA"/>
</dbReference>
<feature type="chain" id="PRO_5020370032" evidence="1">
    <location>
        <begin position="23"/>
        <end position="183"/>
    </location>
</feature>
<dbReference type="OrthoDB" id="1427074at2"/>
<keyword evidence="1" id="KW-0732">Signal</keyword>
<dbReference type="PROSITE" id="PS51257">
    <property type="entry name" value="PROKAR_LIPOPROTEIN"/>
    <property type="match status" value="1"/>
</dbReference>